<dbReference type="PROSITE" id="PS50238">
    <property type="entry name" value="RHOGAP"/>
    <property type="match status" value="1"/>
</dbReference>
<feature type="region of interest" description="Disordered" evidence="1">
    <location>
        <begin position="665"/>
        <end position="729"/>
    </location>
</feature>
<dbReference type="GO" id="GO:0007264">
    <property type="term" value="P:small GTPase-mediated signal transduction"/>
    <property type="evidence" value="ECO:0007669"/>
    <property type="project" value="TreeGrafter"/>
</dbReference>
<dbReference type="SMART" id="SM00324">
    <property type="entry name" value="RhoGAP"/>
    <property type="match status" value="1"/>
</dbReference>
<feature type="region of interest" description="Disordered" evidence="1">
    <location>
        <begin position="629"/>
        <end position="653"/>
    </location>
</feature>
<feature type="transmembrane region" description="Helical" evidence="2">
    <location>
        <begin position="176"/>
        <end position="196"/>
    </location>
</feature>
<evidence type="ECO:0000256" key="2">
    <source>
        <dbReference type="SAM" id="Phobius"/>
    </source>
</evidence>
<feature type="domain" description="Rho-GAP" evidence="4">
    <location>
        <begin position="252"/>
        <end position="479"/>
    </location>
</feature>
<dbReference type="Pfam" id="PF00620">
    <property type="entry name" value="RhoGAP"/>
    <property type="match status" value="1"/>
</dbReference>
<feature type="compositionally biased region" description="Low complexity" evidence="1">
    <location>
        <begin position="587"/>
        <end position="606"/>
    </location>
</feature>
<dbReference type="CDD" id="cd00170">
    <property type="entry name" value="SEC14"/>
    <property type="match status" value="1"/>
</dbReference>
<dbReference type="InterPro" id="IPR000198">
    <property type="entry name" value="RhoGAP_dom"/>
</dbReference>
<feature type="domain" description="CRAL-TRIO" evidence="3">
    <location>
        <begin position="81"/>
        <end position="236"/>
    </location>
</feature>
<reference evidence="5" key="1">
    <citation type="submission" date="2021-02" db="EMBL/GenBank/DDBJ databases">
        <title>Psilocybe cubensis genome.</title>
        <authorList>
            <person name="Mckernan K.J."/>
            <person name="Crawford S."/>
            <person name="Trippe A."/>
            <person name="Kane L.T."/>
            <person name="Mclaughlin S."/>
        </authorList>
    </citation>
    <scope>NUCLEOTIDE SEQUENCE [LARGE SCALE GENOMIC DNA]</scope>
    <source>
        <strain evidence="5">MGC-MH-2018</strain>
    </source>
</reference>
<dbReference type="Gene3D" id="1.10.555.10">
    <property type="entry name" value="Rho GTPase activation protein"/>
    <property type="match status" value="1"/>
</dbReference>
<evidence type="ECO:0000313" key="5">
    <source>
        <dbReference type="EMBL" id="KAG5165203.1"/>
    </source>
</evidence>
<comment type="caution">
    <text evidence="5">The sequence shown here is derived from an EMBL/GenBank/DDBJ whole genome shotgun (WGS) entry which is preliminary data.</text>
</comment>
<feature type="region of interest" description="Disordered" evidence="1">
    <location>
        <begin position="501"/>
        <end position="615"/>
    </location>
</feature>
<feature type="compositionally biased region" description="Polar residues" evidence="1">
    <location>
        <begin position="547"/>
        <end position="562"/>
    </location>
</feature>
<keyword evidence="2" id="KW-0812">Transmembrane</keyword>
<dbReference type="CDD" id="cd00159">
    <property type="entry name" value="RhoGAP"/>
    <property type="match status" value="1"/>
</dbReference>
<feature type="compositionally biased region" description="Pro residues" evidence="1">
    <location>
        <begin position="670"/>
        <end position="679"/>
    </location>
</feature>
<feature type="compositionally biased region" description="Polar residues" evidence="1">
    <location>
        <begin position="681"/>
        <end position="700"/>
    </location>
</feature>
<feature type="compositionally biased region" description="Acidic residues" evidence="1">
    <location>
        <begin position="520"/>
        <end position="532"/>
    </location>
</feature>
<dbReference type="InterPro" id="IPR036865">
    <property type="entry name" value="CRAL-TRIO_dom_sf"/>
</dbReference>
<dbReference type="SUPFAM" id="SSF52087">
    <property type="entry name" value="CRAL/TRIO domain"/>
    <property type="match status" value="1"/>
</dbReference>
<evidence type="ECO:0000259" key="4">
    <source>
        <dbReference type="PROSITE" id="PS50238"/>
    </source>
</evidence>
<dbReference type="InterPro" id="IPR008936">
    <property type="entry name" value="Rho_GTPase_activation_prot"/>
</dbReference>
<dbReference type="GO" id="GO:0005096">
    <property type="term" value="F:GTPase activator activity"/>
    <property type="evidence" value="ECO:0007669"/>
    <property type="project" value="TreeGrafter"/>
</dbReference>
<dbReference type="Gene3D" id="3.40.525.10">
    <property type="entry name" value="CRAL-TRIO lipid binding domain"/>
    <property type="match status" value="1"/>
</dbReference>
<dbReference type="AlphaFoldDB" id="A0A8H7XQY9"/>
<sequence>MPPASFNLKQRLAALSLAPSSPSSPGFNQSKNGDAFDYLRSPTSPNTKRKMFINNVTPNWMKKSQGGTPTYREGYSHGDEEKRMVQEVLAKMIFQAGVDFETRPMVVLNASALPDPQVVSYDLLLSRILSYLDLYVEADYTVVFFAAGSKHAPSWNWVWKAYRSLSRKYRKNLKQLYIVHSSFFSKMLFSLAGAIISPKFFRKLIYTSTLSELARHVPLTQIDIPPAVYQENLKYERKITMPVPSRSNVFGVPLEDLMGYDGEKGGIPRVVKDAIHYLRQSGMQEEGLFRRSPSSSLLRAAQDAYDRGNVVSLEAFADPHLAAVLLKKYLRDLPEPIFPESTYGVVRRCPLPSGSSEYDAAEMAAVRYVRESVLPELVPCAYILFSQVMHILHDVSLRSEYNKMGSSNLAIVITPNLVKSSNPMRDVLMCNVPTPGRGGSTSSVNVQLMNADPSPDLADGKCTLGAVIDLCIRRYYEIFDEVIDRSEAVAPWRTLRTSQIYEGNSEGSGSPREPMYVLGDADEDDYSYDDENNAASQQQPVGRGPWTHQSTTYVPPNSQNGASRRKRSRQSNGGGGSRVIATQSLFNGNASGDGPSSSSPSAGWSGTVRGGHNSKARSVVSVGEIGEGALGTGTLRKGSISVGRGTTRKGSGAAVEAHGVIAEGFFTPPAGAPPVPPRPGSISTSTTTTLVQDNTTSTPVPTVKVEQPQDEEEPRLSVGERRRMFESGR</sequence>
<evidence type="ECO:0000259" key="3">
    <source>
        <dbReference type="PROSITE" id="PS50191"/>
    </source>
</evidence>
<keyword evidence="2" id="KW-1133">Transmembrane helix</keyword>
<proteinExistence type="predicted"/>
<keyword evidence="2" id="KW-0472">Membrane</keyword>
<protein>
    <recommendedName>
        <fullName evidence="6">Rho GTPase activation protein</fullName>
    </recommendedName>
</protein>
<accession>A0A8H7XQY9</accession>
<dbReference type="PANTHER" id="PTHR45808:SF2">
    <property type="entry name" value="RHO GTPASE-ACTIVATING PROTEIN 68F"/>
    <property type="match status" value="1"/>
</dbReference>
<evidence type="ECO:0000256" key="1">
    <source>
        <dbReference type="SAM" id="MobiDB-lite"/>
    </source>
</evidence>
<dbReference type="InterPro" id="IPR001251">
    <property type="entry name" value="CRAL-TRIO_dom"/>
</dbReference>
<evidence type="ECO:0008006" key="6">
    <source>
        <dbReference type="Google" id="ProtNLM"/>
    </source>
</evidence>
<name>A0A8H7XQY9_PSICU</name>
<dbReference type="GO" id="GO:0005737">
    <property type="term" value="C:cytoplasm"/>
    <property type="evidence" value="ECO:0007669"/>
    <property type="project" value="TreeGrafter"/>
</dbReference>
<dbReference type="PROSITE" id="PS50191">
    <property type="entry name" value="CRAL_TRIO"/>
    <property type="match status" value="1"/>
</dbReference>
<organism evidence="5">
    <name type="scientific">Psilocybe cubensis</name>
    <name type="common">Psychedelic mushroom</name>
    <name type="synonym">Stropharia cubensis</name>
    <dbReference type="NCBI Taxonomy" id="181762"/>
    <lineage>
        <taxon>Eukaryota</taxon>
        <taxon>Fungi</taxon>
        <taxon>Dikarya</taxon>
        <taxon>Basidiomycota</taxon>
        <taxon>Agaricomycotina</taxon>
        <taxon>Agaricomycetes</taxon>
        <taxon>Agaricomycetidae</taxon>
        <taxon>Agaricales</taxon>
        <taxon>Agaricineae</taxon>
        <taxon>Strophariaceae</taxon>
        <taxon>Psilocybe</taxon>
    </lineage>
</organism>
<dbReference type="PANTHER" id="PTHR45808">
    <property type="entry name" value="RHO GTPASE-ACTIVATING PROTEIN 68F"/>
    <property type="match status" value="1"/>
</dbReference>
<feature type="region of interest" description="Disordered" evidence="1">
    <location>
        <begin position="17"/>
        <end position="43"/>
    </location>
</feature>
<dbReference type="Pfam" id="PF13716">
    <property type="entry name" value="CRAL_TRIO_2"/>
    <property type="match status" value="1"/>
</dbReference>
<dbReference type="SUPFAM" id="SSF48350">
    <property type="entry name" value="GTPase activation domain, GAP"/>
    <property type="match status" value="1"/>
</dbReference>
<gene>
    <name evidence="5" type="ORF">JR316_009899</name>
</gene>
<feature type="compositionally biased region" description="Basic and acidic residues" evidence="1">
    <location>
        <begin position="714"/>
        <end position="729"/>
    </location>
</feature>
<dbReference type="EMBL" id="JAFIQS010000010">
    <property type="protein sequence ID" value="KAG5165203.1"/>
    <property type="molecule type" value="Genomic_DNA"/>
</dbReference>